<dbReference type="InterPro" id="IPR051834">
    <property type="entry name" value="RING_finger_E3_ligase"/>
</dbReference>
<evidence type="ECO:0000256" key="1">
    <source>
        <dbReference type="ARBA" id="ARBA00022723"/>
    </source>
</evidence>
<feature type="region of interest" description="Disordered" evidence="5">
    <location>
        <begin position="586"/>
        <end position="621"/>
    </location>
</feature>
<dbReference type="PANTHER" id="PTHR45931:SF3">
    <property type="entry name" value="RING ZINC FINGER-CONTAINING PROTEIN"/>
    <property type="match status" value="1"/>
</dbReference>
<evidence type="ECO:0000256" key="3">
    <source>
        <dbReference type="ARBA" id="ARBA00022833"/>
    </source>
</evidence>
<evidence type="ECO:0000313" key="8">
    <source>
        <dbReference type="Proteomes" id="UP001358614"/>
    </source>
</evidence>
<feature type="compositionally biased region" description="Polar residues" evidence="5">
    <location>
        <begin position="258"/>
        <end position="267"/>
    </location>
</feature>
<feature type="compositionally biased region" description="Low complexity" evidence="5">
    <location>
        <begin position="294"/>
        <end position="314"/>
    </location>
</feature>
<feature type="compositionally biased region" description="Low complexity" evidence="5">
    <location>
        <begin position="516"/>
        <end position="534"/>
    </location>
</feature>
<dbReference type="InterPro" id="IPR013083">
    <property type="entry name" value="Znf_RING/FYVE/PHD"/>
</dbReference>
<dbReference type="GO" id="GO:0005634">
    <property type="term" value="C:nucleus"/>
    <property type="evidence" value="ECO:0007669"/>
    <property type="project" value="TreeGrafter"/>
</dbReference>
<evidence type="ECO:0000256" key="2">
    <source>
        <dbReference type="ARBA" id="ARBA00022771"/>
    </source>
</evidence>
<feature type="compositionally biased region" description="Polar residues" evidence="5">
    <location>
        <begin position="696"/>
        <end position="712"/>
    </location>
</feature>
<feature type="region of interest" description="Disordered" evidence="5">
    <location>
        <begin position="976"/>
        <end position="1005"/>
    </location>
</feature>
<name>A0AAX4K908_9TREE</name>
<feature type="region of interest" description="Disordered" evidence="5">
    <location>
        <begin position="660"/>
        <end position="680"/>
    </location>
</feature>
<gene>
    <name evidence="7" type="ORF">V865_000101</name>
</gene>
<feature type="region of interest" description="Disordered" evidence="5">
    <location>
        <begin position="789"/>
        <end position="812"/>
    </location>
</feature>
<dbReference type="Gene3D" id="3.30.40.10">
    <property type="entry name" value="Zinc/RING finger domain, C3HC4 (zinc finger)"/>
    <property type="match status" value="1"/>
</dbReference>
<dbReference type="InterPro" id="IPR001841">
    <property type="entry name" value="Znf_RING"/>
</dbReference>
<dbReference type="SUPFAM" id="SSF57850">
    <property type="entry name" value="RING/U-box"/>
    <property type="match status" value="1"/>
</dbReference>
<evidence type="ECO:0000259" key="6">
    <source>
        <dbReference type="PROSITE" id="PS50089"/>
    </source>
</evidence>
<keyword evidence="3" id="KW-0862">Zinc</keyword>
<dbReference type="AlphaFoldDB" id="A0AAX4K908"/>
<dbReference type="PROSITE" id="PS50089">
    <property type="entry name" value="ZF_RING_2"/>
    <property type="match status" value="1"/>
</dbReference>
<evidence type="ECO:0000256" key="4">
    <source>
        <dbReference type="PROSITE-ProRule" id="PRU00175"/>
    </source>
</evidence>
<dbReference type="GO" id="GO:0008270">
    <property type="term" value="F:zinc ion binding"/>
    <property type="evidence" value="ECO:0007669"/>
    <property type="project" value="UniProtKB-KW"/>
</dbReference>
<feature type="region of interest" description="Disordered" evidence="5">
    <location>
        <begin position="509"/>
        <end position="545"/>
    </location>
</feature>
<evidence type="ECO:0000256" key="5">
    <source>
        <dbReference type="SAM" id="MobiDB-lite"/>
    </source>
</evidence>
<feature type="compositionally biased region" description="Polar residues" evidence="5">
    <location>
        <begin position="60"/>
        <end position="81"/>
    </location>
</feature>
<dbReference type="SMART" id="SM00184">
    <property type="entry name" value="RING"/>
    <property type="match status" value="1"/>
</dbReference>
<feature type="compositionally biased region" description="Basic and acidic residues" evidence="5">
    <location>
        <begin position="426"/>
        <end position="435"/>
    </location>
</feature>
<dbReference type="Pfam" id="PF13639">
    <property type="entry name" value="zf-RING_2"/>
    <property type="match status" value="1"/>
</dbReference>
<dbReference type="GO" id="GO:0061630">
    <property type="term" value="F:ubiquitin protein ligase activity"/>
    <property type="evidence" value="ECO:0007669"/>
    <property type="project" value="TreeGrafter"/>
</dbReference>
<feature type="compositionally biased region" description="Low complexity" evidence="5">
    <location>
        <begin position="96"/>
        <end position="111"/>
    </location>
</feature>
<feature type="compositionally biased region" description="Low complexity" evidence="5">
    <location>
        <begin position="149"/>
        <end position="162"/>
    </location>
</feature>
<feature type="region of interest" description="Disordered" evidence="5">
    <location>
        <begin position="692"/>
        <end position="719"/>
    </location>
</feature>
<dbReference type="KEGG" id="ker:91098905"/>
<feature type="domain" description="RING-type" evidence="6">
    <location>
        <begin position="924"/>
        <end position="966"/>
    </location>
</feature>
<dbReference type="Proteomes" id="UP001358614">
    <property type="component" value="Chromosome 1"/>
</dbReference>
<reference evidence="7 8" key="1">
    <citation type="submission" date="2024-01" db="EMBL/GenBank/DDBJ databases">
        <title>Comparative genomics of Cryptococcus and Kwoniella reveals pathogenesis evolution and contrasting modes of karyotype evolution via chromosome fusion or intercentromeric recombination.</title>
        <authorList>
            <person name="Coelho M.A."/>
            <person name="David-Palma M."/>
            <person name="Shea T."/>
            <person name="Bowers K."/>
            <person name="McGinley-Smith S."/>
            <person name="Mohammad A.W."/>
            <person name="Gnirke A."/>
            <person name="Yurkov A.M."/>
            <person name="Nowrousian M."/>
            <person name="Sun S."/>
            <person name="Cuomo C.A."/>
            <person name="Heitman J."/>
        </authorList>
    </citation>
    <scope>NUCLEOTIDE SEQUENCE [LARGE SCALE GENOMIC DNA]</scope>
    <source>
        <strain evidence="7 8">PYCC6329</strain>
    </source>
</reference>
<dbReference type="FunFam" id="3.30.40.10:FF:000728">
    <property type="entry name" value="Unplaced genomic scaffold supercont1.4, whole genome shotgun sequence"/>
    <property type="match status" value="1"/>
</dbReference>
<feature type="compositionally biased region" description="Basic and acidic residues" evidence="5">
    <location>
        <begin position="342"/>
        <end position="362"/>
    </location>
</feature>
<keyword evidence="8" id="KW-1185">Reference proteome</keyword>
<feature type="compositionally biased region" description="Pro residues" evidence="5">
    <location>
        <begin position="198"/>
        <end position="210"/>
    </location>
</feature>
<keyword evidence="2 4" id="KW-0863">Zinc-finger</keyword>
<feature type="region of interest" description="Disordered" evidence="5">
    <location>
        <begin position="1"/>
        <end position="328"/>
    </location>
</feature>
<feature type="region of interest" description="Disordered" evidence="5">
    <location>
        <begin position="382"/>
        <end position="437"/>
    </location>
</feature>
<feature type="compositionally biased region" description="Basic and acidic residues" evidence="5">
    <location>
        <begin position="591"/>
        <end position="603"/>
    </location>
</feature>
<feature type="compositionally biased region" description="Low complexity" evidence="5">
    <location>
        <begin position="173"/>
        <end position="197"/>
    </location>
</feature>
<keyword evidence="1" id="KW-0479">Metal-binding</keyword>
<accession>A0AAX4K908</accession>
<dbReference type="PANTHER" id="PTHR45931">
    <property type="entry name" value="SI:CH211-59O9.10"/>
    <property type="match status" value="1"/>
</dbReference>
<protein>
    <recommendedName>
        <fullName evidence="6">RING-type domain-containing protein</fullName>
    </recommendedName>
</protein>
<dbReference type="RefSeq" id="XP_066080030.1">
    <property type="nucleotide sequence ID" value="XM_066223933.1"/>
</dbReference>
<feature type="compositionally biased region" description="Low complexity" evidence="5">
    <location>
        <begin position="1"/>
        <end position="27"/>
    </location>
</feature>
<feature type="compositionally biased region" description="Low complexity" evidence="5">
    <location>
        <begin position="978"/>
        <end position="989"/>
    </location>
</feature>
<dbReference type="EMBL" id="CP144089">
    <property type="protein sequence ID" value="WWD02063.1"/>
    <property type="molecule type" value="Genomic_DNA"/>
</dbReference>
<dbReference type="GO" id="GO:0006511">
    <property type="term" value="P:ubiquitin-dependent protein catabolic process"/>
    <property type="evidence" value="ECO:0007669"/>
    <property type="project" value="TreeGrafter"/>
</dbReference>
<evidence type="ECO:0000313" key="7">
    <source>
        <dbReference type="EMBL" id="WWD02063.1"/>
    </source>
</evidence>
<dbReference type="CDD" id="cd16461">
    <property type="entry name" value="RING-H2_EL5-like"/>
    <property type="match status" value="1"/>
</dbReference>
<sequence>MGSSQSHIQNNNPSSSSSSASASTSRSPPSPPPTNRRQSSTLSRFKSIRRLSTLGRRDSTNTSSSSKRLRQGSTTSDSILSNGGREDGRKKKARGSSPIIPSTSTTITADQTTEEEEDESRELPRLDTPYPTGAAKEPSEDQVMEESAEAISSSIQAIQPIPDSHVSADQPDISILPPSPSTIIPPISSLGLSTSSPSPAPTPASIPLPTTPSSETSDPLSEERLRSLSTIRDALGPDWPSSSPTPAVERLFHRLRRSTSSPEINDQSSSSSSNPHRHNQRTMSDRLTALLGFSTPGHPSSSQSQSQSAVPSSSTLGAQAENADADDATIEELTNRLAQAREELADTERQLNETRERMENVRNRRPPSGAVLIIQGLAQTHAPEATDEEVHTEDGGNSGTGEGRRRPGMRNRRSSEGSHTLLRRNRNVERERDSSNLDTQARMIGGLLTVAAAATATTLLAPSSPPLPATTTRSPAASALESIVNRLRPRPNRPQSVEAALGNYLRTALQSSREGTQSTSPTSPTTTPNLTNESTDTEGLPENTPELISTDFQRFLESVQGDLIGAVREFAGPLPLEMPVNEGVDQQPVRGETEIREEEMREVGDEESFVTAPSSVLTPLPATPTHEASTALDDTPIAGPSHTTAVHPTIPTFHRQLGQNLPGDPTRATTQVTGGTNGQPRRLNFFRAHVFPPFPSSTTPNQDGTEQGGTANDNDDPPIVPCIFIGVRSIRHDPNMTTDDLVQHPNFPFVDGQVPPAENSDNAESEMEPDTESSVVAGIPDLTQPPIRASTPLPSSTPPISPSSIAGAGERRTLRERFMDRLNPLRTASRRNPTHLGPLNTYLVYVIGGNYPQNHPILSIPNLITGGPLTDEEMNLISELMGPAKPPTVNKDEIEKSGLKIVSGSEMDDLRKDGKLLDICGDRCLVCLSEYEPEDECRILNCRHGYHKECVDQWLSKGGNSCPACRSEAVDTTKLPKETTTTTVPSTSDNDAARATSSVDMDVDE</sequence>
<organism evidence="7 8">
    <name type="scientific">Kwoniella europaea PYCC6329</name>
    <dbReference type="NCBI Taxonomy" id="1423913"/>
    <lineage>
        <taxon>Eukaryota</taxon>
        <taxon>Fungi</taxon>
        <taxon>Dikarya</taxon>
        <taxon>Basidiomycota</taxon>
        <taxon>Agaricomycotina</taxon>
        <taxon>Tremellomycetes</taxon>
        <taxon>Tremellales</taxon>
        <taxon>Cryptococcaceae</taxon>
        <taxon>Kwoniella</taxon>
    </lineage>
</organism>
<dbReference type="GeneID" id="91098905"/>
<proteinExistence type="predicted"/>
<feature type="region of interest" description="Disordered" evidence="5">
    <location>
        <begin position="342"/>
        <end position="369"/>
    </location>
</feature>